<dbReference type="InterPro" id="IPR031807">
    <property type="entry name" value="HicB-like"/>
</dbReference>
<evidence type="ECO:0000313" key="3">
    <source>
        <dbReference type="Proteomes" id="UP000027982"/>
    </source>
</evidence>
<dbReference type="EMBL" id="CP007139">
    <property type="protein sequence ID" value="AIE85442.1"/>
    <property type="molecule type" value="Genomic_DNA"/>
</dbReference>
<dbReference type="AlphaFoldDB" id="A0A068NPZ2"/>
<organism evidence="2 3">
    <name type="scientific">Fimbriimonas ginsengisoli Gsoil 348</name>
    <dbReference type="NCBI Taxonomy" id="661478"/>
    <lineage>
        <taxon>Bacteria</taxon>
        <taxon>Bacillati</taxon>
        <taxon>Armatimonadota</taxon>
        <taxon>Fimbriimonadia</taxon>
        <taxon>Fimbriimonadales</taxon>
        <taxon>Fimbriimonadaceae</taxon>
        <taxon>Fimbriimonas</taxon>
    </lineage>
</organism>
<proteinExistence type="predicted"/>
<name>A0A068NPZ2_FIMGI</name>
<dbReference type="KEGG" id="fgi:OP10G_2074"/>
<keyword evidence="3" id="KW-1185">Reference proteome</keyword>
<dbReference type="InterPro" id="IPR035069">
    <property type="entry name" value="TTHA1013/TTHA0281-like"/>
</dbReference>
<accession>A0A068NPZ2</accession>
<dbReference type="InterPro" id="IPR051404">
    <property type="entry name" value="TA_system_antitoxin"/>
</dbReference>
<dbReference type="PANTHER" id="PTHR34504">
    <property type="entry name" value="ANTITOXIN HICB"/>
    <property type="match status" value="1"/>
</dbReference>
<reference evidence="2 3" key="1">
    <citation type="journal article" date="2014" name="PLoS ONE">
        <title>The first complete genome sequence of the class fimbriimonadia in the phylum armatimonadetes.</title>
        <authorList>
            <person name="Hu Z.Y."/>
            <person name="Wang Y.Z."/>
            <person name="Im W.T."/>
            <person name="Wang S.Y."/>
            <person name="Zhao G.P."/>
            <person name="Zheng H.J."/>
            <person name="Quan Z.X."/>
        </authorList>
    </citation>
    <scope>NUCLEOTIDE SEQUENCE [LARGE SCALE GENOMIC DNA]</scope>
    <source>
        <strain evidence="2">Gsoil 348</strain>
    </source>
</reference>
<dbReference type="Pfam" id="PF15919">
    <property type="entry name" value="HicB_lk_antitox"/>
    <property type="match status" value="1"/>
</dbReference>
<dbReference type="Gene3D" id="3.30.160.250">
    <property type="match status" value="1"/>
</dbReference>
<sequence length="72" mass="7634">MHQYVVIYERPEGALNWGAYVPDLPGCIAVGDSLDEVKAEMATAIALHLEALQRHGYAIPLPSSVAGTVSVA</sequence>
<dbReference type="PANTHER" id="PTHR34504:SF2">
    <property type="entry name" value="UPF0150 PROTEIN SSL0259"/>
    <property type="match status" value="1"/>
</dbReference>
<dbReference type="SUPFAM" id="SSF143100">
    <property type="entry name" value="TTHA1013/TTHA0281-like"/>
    <property type="match status" value="1"/>
</dbReference>
<dbReference type="Proteomes" id="UP000027982">
    <property type="component" value="Chromosome"/>
</dbReference>
<dbReference type="HOGENOM" id="CLU_114047_2_2_0"/>
<dbReference type="RefSeq" id="WP_084179048.1">
    <property type="nucleotide sequence ID" value="NZ_CP007139.1"/>
</dbReference>
<dbReference type="OrthoDB" id="9807959at2"/>
<feature type="domain" description="HicB-like antitoxin of toxin-antitoxin system" evidence="1">
    <location>
        <begin position="5"/>
        <end position="67"/>
    </location>
</feature>
<evidence type="ECO:0000313" key="2">
    <source>
        <dbReference type="EMBL" id="AIE85442.1"/>
    </source>
</evidence>
<dbReference type="STRING" id="661478.OP10G_2074"/>
<evidence type="ECO:0000259" key="1">
    <source>
        <dbReference type="Pfam" id="PF15919"/>
    </source>
</evidence>
<dbReference type="eggNOG" id="COG1598">
    <property type="taxonomic scope" value="Bacteria"/>
</dbReference>
<protein>
    <recommendedName>
        <fullName evidence="1">HicB-like antitoxin of toxin-antitoxin system domain-containing protein</fullName>
    </recommendedName>
</protein>
<gene>
    <name evidence="2" type="ORF">OP10G_2074</name>
</gene>